<dbReference type="Proteomes" id="UP000626844">
    <property type="component" value="Unassembled WGS sequence"/>
</dbReference>
<dbReference type="InterPro" id="IPR052194">
    <property type="entry name" value="MESH1"/>
</dbReference>
<keyword evidence="3" id="KW-1185">Reference proteome</keyword>
<feature type="domain" description="HD/PDEase" evidence="1">
    <location>
        <begin position="23"/>
        <end position="129"/>
    </location>
</feature>
<dbReference type="CDD" id="cd00077">
    <property type="entry name" value="HDc"/>
    <property type="match status" value="1"/>
</dbReference>
<comment type="caution">
    <text evidence="2">The sequence shown here is derived from an EMBL/GenBank/DDBJ whole genome shotgun (WGS) entry which is preliminary data.</text>
</comment>
<protein>
    <submittedName>
        <fullName evidence="2">Bifunctional (P)ppGpp synthetase/guanosine-3',5'-bis(Diphosphate) 3'-pyrophosphohydrolase</fullName>
    </submittedName>
</protein>
<proteinExistence type="predicted"/>
<evidence type="ECO:0000313" key="2">
    <source>
        <dbReference type="EMBL" id="MBD1381262.1"/>
    </source>
</evidence>
<dbReference type="PANTHER" id="PTHR46246">
    <property type="entry name" value="GUANOSINE-3',5'-BIS(DIPHOSPHATE) 3'-PYROPHOSPHOHYDROLASE MESH1"/>
    <property type="match status" value="1"/>
</dbReference>
<dbReference type="RefSeq" id="WP_191158862.1">
    <property type="nucleotide sequence ID" value="NZ_JACXAI010000017.1"/>
</dbReference>
<dbReference type="GO" id="GO:0008893">
    <property type="term" value="F:guanosine-3',5'-bis(diphosphate) 3'-diphosphatase activity"/>
    <property type="evidence" value="ECO:0007669"/>
    <property type="project" value="TreeGrafter"/>
</dbReference>
<name>A0A926NBL7_9BACI</name>
<dbReference type="SMART" id="SM00471">
    <property type="entry name" value="HDc"/>
    <property type="match status" value="1"/>
</dbReference>
<dbReference type="InterPro" id="IPR003607">
    <property type="entry name" value="HD/PDEase_dom"/>
</dbReference>
<sequence>MNLIDKAKRFAEIAHSGQERKLSGEPYFQHLENVALILLKAGFREEVIAAGYLHDAVEDTDTEISHIEKKFGIEVAQLVTANTENKNLSWEERKQRTISFVKTASIEEKAIIAADKLDNINSLEEFYKRHGDSIWSYFNRGRDKQAEYYKAVSENLFYHLDPNQIPSYFYSLQRSVKELFG</sequence>
<dbReference type="PANTHER" id="PTHR46246:SF1">
    <property type="entry name" value="GUANOSINE-3',5'-BIS(DIPHOSPHATE) 3'-PYROPHOSPHOHYDROLASE MESH1"/>
    <property type="match status" value="1"/>
</dbReference>
<dbReference type="EMBL" id="JACXAI010000017">
    <property type="protein sequence ID" value="MBD1381262.1"/>
    <property type="molecule type" value="Genomic_DNA"/>
</dbReference>
<organism evidence="2 3">
    <name type="scientific">Metabacillus arenae</name>
    <dbReference type="NCBI Taxonomy" id="2771434"/>
    <lineage>
        <taxon>Bacteria</taxon>
        <taxon>Bacillati</taxon>
        <taxon>Bacillota</taxon>
        <taxon>Bacilli</taxon>
        <taxon>Bacillales</taxon>
        <taxon>Bacillaceae</taxon>
        <taxon>Metabacillus</taxon>
    </lineage>
</organism>
<evidence type="ECO:0000259" key="1">
    <source>
        <dbReference type="SMART" id="SM00471"/>
    </source>
</evidence>
<accession>A0A926NBL7</accession>
<dbReference type="Pfam" id="PF13328">
    <property type="entry name" value="HD_4"/>
    <property type="match status" value="1"/>
</dbReference>
<reference evidence="2" key="1">
    <citation type="submission" date="2020-09" db="EMBL/GenBank/DDBJ databases">
        <title>A novel bacterium of genus Bacillus, isolated from South China Sea.</title>
        <authorList>
            <person name="Huang H."/>
            <person name="Mo K."/>
            <person name="Hu Y."/>
        </authorList>
    </citation>
    <scope>NUCLEOTIDE SEQUENCE</scope>
    <source>
        <strain evidence="2">IB182487</strain>
    </source>
</reference>
<evidence type="ECO:0000313" key="3">
    <source>
        <dbReference type="Proteomes" id="UP000626844"/>
    </source>
</evidence>
<gene>
    <name evidence="2" type="ORF">IC621_13565</name>
</gene>
<dbReference type="Gene3D" id="1.10.3210.10">
    <property type="entry name" value="Hypothetical protein af1432"/>
    <property type="match status" value="1"/>
</dbReference>
<dbReference type="SUPFAM" id="SSF109604">
    <property type="entry name" value="HD-domain/PDEase-like"/>
    <property type="match status" value="1"/>
</dbReference>
<dbReference type="AlphaFoldDB" id="A0A926NBL7"/>